<name>A0A7Z1GMB7_9PSED</name>
<gene>
    <name evidence="2" type="ORF">DM05_4157</name>
</gene>
<feature type="chain" id="PRO_5030990456" evidence="1">
    <location>
        <begin position="26"/>
        <end position="209"/>
    </location>
</feature>
<protein>
    <submittedName>
        <fullName evidence="2">Uncharacterized protein DUF1120</fullName>
    </submittedName>
</protein>
<proteinExistence type="predicted"/>
<dbReference type="Proteomes" id="UP000221580">
    <property type="component" value="Unassembled WGS sequence"/>
</dbReference>
<keyword evidence="1" id="KW-0732">Signal</keyword>
<organism evidence="2 3">
    <name type="scientific">Pseudomonas poae</name>
    <dbReference type="NCBI Taxonomy" id="200451"/>
    <lineage>
        <taxon>Bacteria</taxon>
        <taxon>Pseudomonadati</taxon>
        <taxon>Pseudomonadota</taxon>
        <taxon>Gammaproteobacteria</taxon>
        <taxon>Pseudomonadales</taxon>
        <taxon>Pseudomonadaceae</taxon>
        <taxon>Pseudomonas</taxon>
    </lineage>
</organism>
<reference evidence="2 3" key="1">
    <citation type="submission" date="2017-09" db="EMBL/GenBank/DDBJ databases">
        <authorList>
            <person name="DeBolt S."/>
            <person name="Huntemann M."/>
            <person name="Clum A."/>
            <person name="Pillay M."/>
            <person name="Palaniappan K."/>
            <person name="Varghese N."/>
            <person name="Mikhailova N."/>
            <person name="Stamatis D."/>
            <person name="Reddy T."/>
            <person name="Daum C."/>
            <person name="Shapiro N."/>
            <person name="Ivanova N."/>
            <person name="Kyrpides N."/>
            <person name="Woyke T."/>
        </authorList>
    </citation>
    <scope>NUCLEOTIDE SEQUENCE [LARGE SCALE GENOMIC DNA]</scope>
    <source>
        <strain evidence="2 3">A2-S9</strain>
    </source>
</reference>
<comment type="caution">
    <text evidence="2">The sequence shown here is derived from an EMBL/GenBank/DDBJ whole genome shotgun (WGS) entry which is preliminary data.</text>
</comment>
<sequence length="209" mass="22203">MVIAPMNLFVTRAALLLLFTPAVFAASNTDLTVKGSITPSACAPLISGGGVVDFGKMSAKSLNAEQHTVLPNQNMQLSVRCEGPTFFTLNTIDNRAGSSANHDHWHGLGMTPNDEKIGGSTFHLYTPVADGAAARIITSSDGGVSWAPTNQLNHIWLTAVASSNGLVPIAVRDFDAQIRLYTHVAPADRLTLLDEVPIDGHATVQLKYL</sequence>
<evidence type="ECO:0000313" key="3">
    <source>
        <dbReference type="Proteomes" id="UP000221580"/>
    </source>
</evidence>
<dbReference type="EMBL" id="PDJN01000003">
    <property type="protein sequence ID" value="PFG59477.1"/>
    <property type="molecule type" value="Genomic_DNA"/>
</dbReference>
<accession>A0A7Z1GMB7</accession>
<feature type="signal peptide" evidence="1">
    <location>
        <begin position="1"/>
        <end position="25"/>
    </location>
</feature>
<evidence type="ECO:0000256" key="1">
    <source>
        <dbReference type="SAM" id="SignalP"/>
    </source>
</evidence>
<reference evidence="2 3" key="2">
    <citation type="submission" date="2017-10" db="EMBL/GenBank/DDBJ databases">
        <title>Bacterial endophytes that colonize and modify switchgrass growth.</title>
        <authorList>
            <person name="Debolt S."/>
        </authorList>
    </citation>
    <scope>NUCLEOTIDE SEQUENCE [LARGE SCALE GENOMIC DNA]</scope>
    <source>
        <strain evidence="2 3">A2-S9</strain>
    </source>
</reference>
<evidence type="ECO:0000313" key="2">
    <source>
        <dbReference type="EMBL" id="PFG59477.1"/>
    </source>
</evidence>
<dbReference type="Pfam" id="PF06551">
    <property type="entry name" value="DUF1120"/>
    <property type="match status" value="1"/>
</dbReference>
<dbReference type="InterPro" id="IPR010546">
    <property type="entry name" value="DUF1120"/>
</dbReference>
<dbReference type="AlphaFoldDB" id="A0A7Z1GMB7"/>